<reference evidence="7 8" key="1">
    <citation type="submission" date="2018-01" db="EMBL/GenBank/DDBJ databases">
        <title>Halomonas endophytica sp. nov., isolated from storage liquid in the stems of Populus euphratica.</title>
        <authorList>
            <person name="Chen C."/>
        </authorList>
    </citation>
    <scope>NUCLEOTIDE SEQUENCE [LARGE SCALE GENOMIC DNA]</scope>
    <source>
        <strain evidence="7 8">DSM 26881</strain>
    </source>
</reference>
<dbReference type="Gene3D" id="1.10.3720.10">
    <property type="entry name" value="MetI-like"/>
    <property type="match status" value="1"/>
</dbReference>
<keyword evidence="2 5" id="KW-0812">Transmembrane</keyword>
<keyword evidence="3 5" id="KW-1133">Transmembrane helix</keyword>
<feature type="transmembrane region" description="Helical" evidence="5">
    <location>
        <begin position="21"/>
        <end position="46"/>
    </location>
</feature>
<evidence type="ECO:0000259" key="6">
    <source>
        <dbReference type="PROSITE" id="PS50928"/>
    </source>
</evidence>
<proteinExistence type="inferred from homology"/>
<keyword evidence="4 5" id="KW-0472">Membrane</keyword>
<dbReference type="InterPro" id="IPR000515">
    <property type="entry name" value="MetI-like"/>
</dbReference>
<dbReference type="Pfam" id="PF00528">
    <property type="entry name" value="BPD_transp_1"/>
    <property type="match status" value="1"/>
</dbReference>
<evidence type="ECO:0000313" key="7">
    <source>
        <dbReference type="EMBL" id="PMR71186.1"/>
    </source>
</evidence>
<name>A0A2N7TSN5_9GAMM</name>
<evidence type="ECO:0000256" key="2">
    <source>
        <dbReference type="ARBA" id="ARBA00022692"/>
    </source>
</evidence>
<feature type="transmembrane region" description="Helical" evidence="5">
    <location>
        <begin position="109"/>
        <end position="132"/>
    </location>
</feature>
<feature type="transmembrane region" description="Helical" evidence="5">
    <location>
        <begin position="372"/>
        <end position="394"/>
    </location>
</feature>
<dbReference type="RefSeq" id="WP_102626564.1">
    <property type="nucleotide sequence ID" value="NZ_PDOH01000014.1"/>
</dbReference>
<comment type="caution">
    <text evidence="7">The sequence shown here is derived from an EMBL/GenBank/DDBJ whole genome shotgun (WGS) entry which is preliminary data.</text>
</comment>
<feature type="domain" description="ABC transmembrane type-1" evidence="6">
    <location>
        <begin position="103"/>
        <end position="391"/>
    </location>
</feature>
<organism evidence="7 8">
    <name type="scientific">Halomonas heilongjiangensis</name>
    <dbReference type="NCBI Taxonomy" id="1387883"/>
    <lineage>
        <taxon>Bacteria</taxon>
        <taxon>Pseudomonadati</taxon>
        <taxon>Pseudomonadota</taxon>
        <taxon>Gammaproteobacteria</taxon>
        <taxon>Oceanospirillales</taxon>
        <taxon>Halomonadaceae</taxon>
        <taxon>Halomonas</taxon>
    </lineage>
</organism>
<evidence type="ECO:0000313" key="8">
    <source>
        <dbReference type="Proteomes" id="UP000235346"/>
    </source>
</evidence>
<evidence type="ECO:0000256" key="5">
    <source>
        <dbReference type="RuleBase" id="RU363032"/>
    </source>
</evidence>
<dbReference type="PROSITE" id="PS50928">
    <property type="entry name" value="ABC_TM1"/>
    <property type="match status" value="1"/>
</dbReference>
<dbReference type="InterPro" id="IPR035906">
    <property type="entry name" value="MetI-like_sf"/>
</dbReference>
<keyword evidence="8" id="KW-1185">Reference proteome</keyword>
<dbReference type="EMBL" id="PNRE01000019">
    <property type="protein sequence ID" value="PMR71186.1"/>
    <property type="molecule type" value="Genomic_DNA"/>
</dbReference>
<dbReference type="Proteomes" id="UP000235346">
    <property type="component" value="Unassembled WGS sequence"/>
</dbReference>
<comment type="similarity">
    <text evidence="5">Belongs to the binding-protein-dependent transport system permease family.</text>
</comment>
<evidence type="ECO:0000256" key="3">
    <source>
        <dbReference type="ARBA" id="ARBA00022989"/>
    </source>
</evidence>
<feature type="transmembrane region" description="Helical" evidence="5">
    <location>
        <begin position="205"/>
        <end position="230"/>
    </location>
</feature>
<dbReference type="PANTHER" id="PTHR42727">
    <property type="entry name" value="PHOSPHATE TRANSPORT SYSTEM PERMEASE PROTEIN"/>
    <property type="match status" value="1"/>
</dbReference>
<evidence type="ECO:0000256" key="1">
    <source>
        <dbReference type="ARBA" id="ARBA00004651"/>
    </source>
</evidence>
<dbReference type="SUPFAM" id="SSF161098">
    <property type="entry name" value="MetI-like"/>
    <property type="match status" value="2"/>
</dbReference>
<feature type="transmembrane region" description="Helical" evidence="5">
    <location>
        <begin position="144"/>
        <end position="166"/>
    </location>
</feature>
<dbReference type="CDD" id="cd06261">
    <property type="entry name" value="TM_PBP2"/>
    <property type="match status" value="1"/>
</dbReference>
<gene>
    <name evidence="7" type="ORF">C1H66_03700</name>
</gene>
<feature type="transmembrane region" description="Helical" evidence="5">
    <location>
        <begin position="172"/>
        <end position="193"/>
    </location>
</feature>
<keyword evidence="5" id="KW-0813">Transport</keyword>
<feature type="transmembrane region" description="Helical" evidence="5">
    <location>
        <begin position="256"/>
        <end position="275"/>
    </location>
</feature>
<dbReference type="AlphaFoldDB" id="A0A2N7TSN5"/>
<sequence length="409" mass="43750">MSDPSPSLHLRQRLRRGRDRLATALITAGGIGVVAALLAIGVFLVVEVLPLFWPAPADTGADVSWQALWLPQSYEGYDAPQHRWQPTVTSAEERPQYGMTPLVWGTLKAAAWALVIAVPLALGAAIHSALFMSRRLRSRIKPTLELMEALPGVVIGFIAGLVLAPWVERHLAGALAMVVLLPPGVLIAGWGWTRLPAPLRRGLPLGWAGLWLIPWLLVLVTAALALAPWLEAGWFGGDLRGWLETRLGLEYASRNAVIVGLAMGFAVMPSIYALAEDALSGVPASLAEGAQALGATRWQTLWQVMLPAASPGVFSAVMIGAGRAVGETMIVLMASGNAALMTLSPFDGMRSMAASIAIELPEAALGGTHYRLLLLAALALFVFTFLVNTLAEVVRVRLRRRYRRLGGAP</sequence>
<evidence type="ECO:0000256" key="4">
    <source>
        <dbReference type="ARBA" id="ARBA00023136"/>
    </source>
</evidence>
<dbReference type="GO" id="GO:0055085">
    <property type="term" value="P:transmembrane transport"/>
    <property type="evidence" value="ECO:0007669"/>
    <property type="project" value="InterPro"/>
</dbReference>
<accession>A0A2N7TSN5</accession>
<dbReference type="GO" id="GO:0005886">
    <property type="term" value="C:plasma membrane"/>
    <property type="evidence" value="ECO:0007669"/>
    <property type="project" value="UniProtKB-SubCell"/>
</dbReference>
<protein>
    <submittedName>
        <fullName evidence="7">ABC transporter permease</fullName>
    </submittedName>
</protein>
<comment type="subcellular location">
    <subcellularLocation>
        <location evidence="1 5">Cell membrane</location>
        <topology evidence="1 5">Multi-pass membrane protein</topology>
    </subcellularLocation>
</comment>
<dbReference type="OrthoDB" id="9785113at2"/>
<dbReference type="PANTHER" id="PTHR42727:SF1">
    <property type="entry name" value="PHOSPHATE TRANSPORT SYSTEM PERMEASE"/>
    <property type="match status" value="1"/>
</dbReference>